<keyword evidence="1" id="KW-1133">Transmembrane helix</keyword>
<evidence type="ECO:0000313" key="2">
    <source>
        <dbReference type="EMBL" id="POF28167.1"/>
    </source>
</evidence>
<comment type="caution">
    <text evidence="2">The sequence shown here is derived from an EMBL/GenBank/DDBJ whole genome shotgun (WGS) entry which is preliminary data.</text>
</comment>
<dbReference type="EMBL" id="PPCN01000016">
    <property type="protein sequence ID" value="POF28167.1"/>
    <property type="molecule type" value="Genomic_DNA"/>
</dbReference>
<feature type="transmembrane region" description="Helical" evidence="1">
    <location>
        <begin position="41"/>
        <end position="61"/>
    </location>
</feature>
<dbReference type="RefSeq" id="WP_103225166.1">
    <property type="nucleotide sequence ID" value="NZ_PPCN01000016.1"/>
</dbReference>
<dbReference type="AlphaFoldDB" id="A0A2S3UKD1"/>
<feature type="transmembrane region" description="Helical" evidence="1">
    <location>
        <begin position="12"/>
        <end position="29"/>
    </location>
</feature>
<evidence type="ECO:0000256" key="1">
    <source>
        <dbReference type="SAM" id="Phobius"/>
    </source>
</evidence>
<gene>
    <name evidence="2" type="ORF">CLV41_11618</name>
</gene>
<sequence>MNRFDRLTYRYLAETFAGAALYVLASYLARPFLETHTDPVVVVAVSFAATLPMGLALWAQVRFYRKVDERERHILAVAGALTLLTGVFLALFLDKLGMAWPADFGLYATFLMIAWSVATVLVRLRS</sequence>
<dbReference type="OrthoDB" id="7678456at2"/>
<keyword evidence="1" id="KW-0812">Transmembrane</keyword>
<accession>A0A2S3UKD1</accession>
<dbReference type="Proteomes" id="UP000236959">
    <property type="component" value="Unassembled WGS sequence"/>
</dbReference>
<keyword evidence="1" id="KW-0472">Membrane</keyword>
<reference evidence="2 3" key="1">
    <citation type="submission" date="2018-01" db="EMBL/GenBank/DDBJ databases">
        <title>Genomic Encyclopedia of Archaeal and Bacterial Type Strains, Phase II (KMG-II): from individual species to whole genera.</title>
        <authorList>
            <person name="Goeker M."/>
        </authorList>
    </citation>
    <scope>NUCLEOTIDE SEQUENCE [LARGE SCALE GENOMIC DNA]</scope>
    <source>
        <strain evidence="2 3">DSM 17023</strain>
    </source>
</reference>
<evidence type="ECO:0000313" key="3">
    <source>
        <dbReference type="Proteomes" id="UP000236959"/>
    </source>
</evidence>
<keyword evidence="3" id="KW-1185">Reference proteome</keyword>
<proteinExistence type="predicted"/>
<organism evidence="2 3">
    <name type="scientific">Roseibium marinum</name>
    <dbReference type="NCBI Taxonomy" id="281252"/>
    <lineage>
        <taxon>Bacteria</taxon>
        <taxon>Pseudomonadati</taxon>
        <taxon>Pseudomonadota</taxon>
        <taxon>Alphaproteobacteria</taxon>
        <taxon>Hyphomicrobiales</taxon>
        <taxon>Stappiaceae</taxon>
        <taxon>Roseibium</taxon>
    </lineage>
</organism>
<feature type="transmembrane region" description="Helical" evidence="1">
    <location>
        <begin position="104"/>
        <end position="124"/>
    </location>
</feature>
<name>A0A2S3UKD1_9HYPH</name>
<feature type="transmembrane region" description="Helical" evidence="1">
    <location>
        <begin position="73"/>
        <end position="92"/>
    </location>
</feature>
<protein>
    <submittedName>
        <fullName evidence="2">Uncharacterized protein</fullName>
    </submittedName>
</protein>